<dbReference type="OrthoDB" id="9798107at2"/>
<dbReference type="AlphaFoldDB" id="A0A1V9FEQ3"/>
<dbReference type="Proteomes" id="UP000192276">
    <property type="component" value="Unassembled WGS sequence"/>
</dbReference>
<evidence type="ECO:0000256" key="1">
    <source>
        <dbReference type="ARBA" id="ARBA00010702"/>
    </source>
</evidence>
<gene>
    <name evidence="4" type="ORF">A4R26_25175</name>
</gene>
<dbReference type="InterPro" id="IPR036705">
    <property type="entry name" value="Ribosyl_crysJ1_sf"/>
</dbReference>
<comment type="similarity">
    <text evidence="1">Belongs to the ADP-ribosylglycohydrolase family.</text>
</comment>
<evidence type="ECO:0000313" key="4">
    <source>
        <dbReference type="EMBL" id="OQP56747.1"/>
    </source>
</evidence>
<dbReference type="PANTHER" id="PTHR16222:SF24">
    <property type="entry name" value="ADP-RIBOSYLHYDROLASE ARH3"/>
    <property type="match status" value="1"/>
</dbReference>
<evidence type="ECO:0008006" key="6">
    <source>
        <dbReference type="Google" id="ProtNLM"/>
    </source>
</evidence>
<dbReference type="RefSeq" id="WP_081168009.1">
    <property type="nucleotide sequence ID" value="NZ_LWBP01000196.1"/>
</dbReference>
<keyword evidence="5" id="KW-1185">Reference proteome</keyword>
<dbReference type="PANTHER" id="PTHR16222">
    <property type="entry name" value="ADP-RIBOSYLGLYCOHYDROLASE"/>
    <property type="match status" value="1"/>
</dbReference>
<accession>A0A1V9FEQ3</accession>
<dbReference type="Pfam" id="PF03747">
    <property type="entry name" value="ADP_ribosyl_GH"/>
    <property type="match status" value="1"/>
</dbReference>
<comment type="caution">
    <text evidence="4">The sequence shown here is derived from an EMBL/GenBank/DDBJ whole genome shotgun (WGS) entry which is preliminary data.</text>
</comment>
<dbReference type="EMBL" id="LWBP01000196">
    <property type="protein sequence ID" value="OQP56747.1"/>
    <property type="molecule type" value="Genomic_DNA"/>
</dbReference>
<keyword evidence="3" id="KW-0479">Metal-binding</keyword>
<feature type="binding site" evidence="3">
    <location>
        <position position="404"/>
    </location>
    <ligand>
        <name>Mg(2+)</name>
        <dbReference type="ChEBI" id="CHEBI:18420"/>
        <label>1</label>
    </ligand>
</feature>
<evidence type="ECO:0000256" key="2">
    <source>
        <dbReference type="ARBA" id="ARBA00022801"/>
    </source>
</evidence>
<feature type="binding site" evidence="3">
    <location>
        <position position="406"/>
    </location>
    <ligand>
        <name>Mg(2+)</name>
        <dbReference type="ChEBI" id="CHEBI:18420"/>
        <label>1</label>
    </ligand>
</feature>
<dbReference type="InterPro" id="IPR005502">
    <property type="entry name" value="Ribosyl_crysJ1"/>
</dbReference>
<evidence type="ECO:0000313" key="5">
    <source>
        <dbReference type="Proteomes" id="UP000192276"/>
    </source>
</evidence>
<name>A0A1V9FEQ3_9BACT</name>
<dbReference type="SUPFAM" id="SSF101478">
    <property type="entry name" value="ADP-ribosylglycohydrolase"/>
    <property type="match status" value="1"/>
</dbReference>
<feature type="binding site" evidence="3">
    <location>
        <position position="407"/>
    </location>
    <ligand>
        <name>Mg(2+)</name>
        <dbReference type="ChEBI" id="CHEBI:18420"/>
        <label>1</label>
    </ligand>
</feature>
<protein>
    <recommendedName>
        <fullName evidence="6">ADP-ribosylglycohydrolase</fullName>
    </recommendedName>
</protein>
<dbReference type="GO" id="GO:0016787">
    <property type="term" value="F:hydrolase activity"/>
    <property type="evidence" value="ECO:0007669"/>
    <property type="project" value="UniProtKB-KW"/>
</dbReference>
<sequence length="456" mass="50493">MSNIAHQTDWKTEPMPDETDNLHFHRIFSSEEFERVRLGLVPREMEDKWFIYYENHILNIHRSWTGFHIYKIIMQPQEDNTYVVTKTIVNRNKAQYNQQNNAYDVAFLNYLIARLLLGKDVPFPMPTNISEENNAIYKHSMVGYATPDTTNIAGNEPVQINSGDRLRGCLAGGAIGDAIGSFYEGQSNIERINAEMVHGITDDTQLTLATCESIIESGQVSAASIAHYMITWYNKGKLTGLGASTLKALRDLQMGAHWALAGRSGEYAAGNGAAMRIAPLAFFINPETDRTLIRDVCSITHKNDEAYVGSLAILYSLHYIITNKWLPGISLLELITPQLPDTAVRDNLLKLQANSSLGIREAAGLVGTSGHVIESVPFSIFAADKIRESSFEEVLTEIILCGGDTDTNASLAGQIMGAFIGLSNFSRSASGMFANIKECTYILDTAHKLSKMLKKQ</sequence>
<comment type="cofactor">
    <cofactor evidence="3">
        <name>Mg(2+)</name>
        <dbReference type="ChEBI" id="CHEBI:18420"/>
    </cofactor>
    <text evidence="3">Binds 2 magnesium ions per subunit.</text>
</comment>
<keyword evidence="2" id="KW-0378">Hydrolase</keyword>
<feature type="binding site" evidence="3">
    <location>
        <position position="201"/>
    </location>
    <ligand>
        <name>Mg(2+)</name>
        <dbReference type="ChEBI" id="CHEBI:18420"/>
        <label>1</label>
    </ligand>
</feature>
<reference evidence="5" key="1">
    <citation type="submission" date="2016-04" db="EMBL/GenBank/DDBJ databases">
        <authorList>
            <person name="Chen L."/>
            <person name="Zhuang W."/>
            <person name="Wang G."/>
        </authorList>
    </citation>
    <scope>NUCLEOTIDE SEQUENCE [LARGE SCALE GENOMIC DNA]</scope>
    <source>
        <strain evidence="5">208</strain>
    </source>
</reference>
<dbReference type="InterPro" id="IPR050792">
    <property type="entry name" value="ADP-ribosylglycohydrolase"/>
</dbReference>
<dbReference type="STRING" id="550983.A4R26_25175"/>
<organism evidence="4 5">
    <name type="scientific">Niastella populi</name>
    <dbReference type="NCBI Taxonomy" id="550983"/>
    <lineage>
        <taxon>Bacteria</taxon>
        <taxon>Pseudomonadati</taxon>
        <taxon>Bacteroidota</taxon>
        <taxon>Chitinophagia</taxon>
        <taxon>Chitinophagales</taxon>
        <taxon>Chitinophagaceae</taxon>
        <taxon>Niastella</taxon>
    </lineage>
</organism>
<dbReference type="GO" id="GO:0046872">
    <property type="term" value="F:metal ion binding"/>
    <property type="evidence" value="ECO:0007669"/>
    <property type="project" value="UniProtKB-KW"/>
</dbReference>
<feature type="binding site" evidence="3">
    <location>
        <position position="203"/>
    </location>
    <ligand>
        <name>Mg(2+)</name>
        <dbReference type="ChEBI" id="CHEBI:18420"/>
        <label>1</label>
    </ligand>
</feature>
<feature type="binding site" evidence="3">
    <location>
        <position position="202"/>
    </location>
    <ligand>
        <name>Mg(2+)</name>
        <dbReference type="ChEBI" id="CHEBI:18420"/>
        <label>1</label>
    </ligand>
</feature>
<evidence type="ECO:0000256" key="3">
    <source>
        <dbReference type="PIRSR" id="PIRSR605502-1"/>
    </source>
</evidence>
<proteinExistence type="inferred from homology"/>
<dbReference type="Gene3D" id="1.10.4080.10">
    <property type="entry name" value="ADP-ribosylation/Crystallin J1"/>
    <property type="match status" value="1"/>
</dbReference>
<keyword evidence="3" id="KW-0460">Magnesium</keyword>